<dbReference type="SUPFAM" id="SSF55874">
    <property type="entry name" value="ATPase domain of HSP90 chaperone/DNA topoisomerase II/histidine kinase"/>
    <property type="match status" value="1"/>
</dbReference>
<comment type="catalytic activity">
    <reaction evidence="1">
        <text>ATP + protein L-histidine = ADP + protein N-phospho-L-histidine.</text>
        <dbReference type="EC" id="2.7.13.3"/>
    </reaction>
</comment>
<dbReference type="PROSITE" id="PS50113">
    <property type="entry name" value="PAC"/>
    <property type="match status" value="1"/>
</dbReference>
<reference evidence="11" key="1">
    <citation type="submission" date="2017-04" db="EMBL/GenBank/DDBJ databases">
        <authorList>
            <person name="Varghese N."/>
            <person name="Submissions S."/>
        </authorList>
    </citation>
    <scope>NUCLEOTIDE SEQUENCE [LARGE SCALE GENOMIC DNA]</scope>
    <source>
        <strain evidence="11">DSM 4125</strain>
    </source>
</reference>
<dbReference type="PROSITE" id="PS50109">
    <property type="entry name" value="HIS_KIN"/>
    <property type="match status" value="1"/>
</dbReference>
<dbReference type="InterPro" id="IPR000014">
    <property type="entry name" value="PAS"/>
</dbReference>
<evidence type="ECO:0000313" key="11">
    <source>
        <dbReference type="Proteomes" id="UP000193804"/>
    </source>
</evidence>
<sequence>MKFISSALILLSFFPFSLFGQAKSNNTLPEKSINYGIDKTYEPYEFVNEVGNADGFNVDIIKAIGQELNWNVSIYPDDWKIVRRKLEVTKELDVAAYFKSAAREDSILFSRPISLVYYSIFTRADKEPVEDLFSLSGKKVAIQEVTIVEEYFDQLGFLDLQALQAYSSESEAIDAVVRGDADCAITSFMTTSYKMEVENIKNIQSSSDPVFITEYCFVVKKQDAAMLDSLDWGLRLVKASGEYDRLFQKWLTPKKGWWSENQDLVIMFLFILFLMAVAALIYIYSLRNLVRKKSQVIKREIQSRAETEWELIESENLRKKMEDFTSVMLVETDLEHNITQAPKLFYTILGFEEDDILGVNIRQLLTTKSVAKDKEIKTVLLNREFPYLDAEFEFKTSANTAVWIDSSTSLLYDQRNKIKGFKQFLRDITPLKQANLNLKDLNAELANFMYKTSHDVRGPIANVLGLVNLGNMTSKNKEIQGYFGLIAKSVEKLEHIFNDFKEVSFILHGDLNITTFDLRELIEEVSVSVFMKRNKDISKAQIDFQLLSDSQYMTSDRALVKRLFYQLIENVFEHNNYYSTELKITFEKDNASYYKLYFKDNGVGIPENLQKKVFEVFFKGKRSDINVGMGLYMAKKVVSRLGGELNLESELEHGTTIEVILPVRQITETLNYN</sequence>
<dbReference type="InterPro" id="IPR035965">
    <property type="entry name" value="PAS-like_dom_sf"/>
</dbReference>
<dbReference type="InterPro" id="IPR001638">
    <property type="entry name" value="Solute-binding_3/MltF_N"/>
</dbReference>
<dbReference type="InterPro" id="IPR003661">
    <property type="entry name" value="HisK_dim/P_dom"/>
</dbReference>
<dbReference type="InterPro" id="IPR052162">
    <property type="entry name" value="Sensor_kinase/Photoreceptor"/>
</dbReference>
<keyword evidence="3" id="KW-0597">Phosphoprotein</keyword>
<dbReference type="Gene3D" id="3.40.190.10">
    <property type="entry name" value="Periplasmic binding protein-like II"/>
    <property type="match status" value="2"/>
</dbReference>
<dbReference type="Gene3D" id="1.10.287.130">
    <property type="match status" value="1"/>
</dbReference>
<dbReference type="InterPro" id="IPR004358">
    <property type="entry name" value="Sig_transdc_His_kin-like_C"/>
</dbReference>
<gene>
    <name evidence="10" type="ORF">SAMN05661096_02591</name>
</gene>
<feature type="domain" description="PAC" evidence="9">
    <location>
        <begin position="388"/>
        <end position="440"/>
    </location>
</feature>
<dbReference type="PRINTS" id="PR00344">
    <property type="entry name" value="BCTRLSENSOR"/>
</dbReference>
<dbReference type="CDD" id="cd13704">
    <property type="entry name" value="PBP2_HisK"/>
    <property type="match status" value="1"/>
</dbReference>
<keyword evidence="6" id="KW-0472">Membrane</keyword>
<dbReference type="Gene3D" id="3.30.565.10">
    <property type="entry name" value="Histidine kinase-like ATPase, C-terminal domain"/>
    <property type="match status" value="1"/>
</dbReference>
<feature type="signal peptide" evidence="7">
    <location>
        <begin position="1"/>
        <end position="22"/>
    </location>
</feature>
<keyword evidence="4" id="KW-0808">Transferase</keyword>
<organism evidence="10 11">
    <name type="scientific">Marivirga sericea</name>
    <dbReference type="NCBI Taxonomy" id="1028"/>
    <lineage>
        <taxon>Bacteria</taxon>
        <taxon>Pseudomonadati</taxon>
        <taxon>Bacteroidota</taxon>
        <taxon>Cytophagia</taxon>
        <taxon>Cytophagales</taxon>
        <taxon>Marivirgaceae</taxon>
        <taxon>Marivirga</taxon>
    </lineage>
</organism>
<dbReference type="InterPro" id="IPR000700">
    <property type="entry name" value="PAS-assoc_C"/>
</dbReference>
<keyword evidence="11" id="KW-1185">Reference proteome</keyword>
<dbReference type="STRING" id="1028.SAMN05661096_02591"/>
<dbReference type="OrthoDB" id="9766459at2"/>
<dbReference type="SMART" id="SM00388">
    <property type="entry name" value="HisKA"/>
    <property type="match status" value="1"/>
</dbReference>
<dbReference type="EMBL" id="FXAW01000005">
    <property type="protein sequence ID" value="SMG38938.1"/>
    <property type="molecule type" value="Genomic_DNA"/>
</dbReference>
<dbReference type="Pfam" id="PF00497">
    <property type="entry name" value="SBP_bac_3"/>
    <property type="match status" value="1"/>
</dbReference>
<feature type="chain" id="PRO_5013367310" description="histidine kinase" evidence="7">
    <location>
        <begin position="23"/>
        <end position="673"/>
    </location>
</feature>
<dbReference type="RefSeq" id="WP_085517758.1">
    <property type="nucleotide sequence ID" value="NZ_FXAW01000005.1"/>
</dbReference>
<keyword evidence="6" id="KW-0812">Transmembrane</keyword>
<evidence type="ECO:0000313" key="10">
    <source>
        <dbReference type="EMBL" id="SMG38938.1"/>
    </source>
</evidence>
<evidence type="ECO:0000256" key="3">
    <source>
        <dbReference type="ARBA" id="ARBA00022553"/>
    </source>
</evidence>
<accession>A0A1X7KEI8</accession>
<dbReference type="CDD" id="cd00082">
    <property type="entry name" value="HisKA"/>
    <property type="match status" value="1"/>
</dbReference>
<keyword evidence="5" id="KW-0418">Kinase</keyword>
<evidence type="ECO:0000256" key="5">
    <source>
        <dbReference type="ARBA" id="ARBA00022777"/>
    </source>
</evidence>
<dbReference type="GO" id="GO:0000155">
    <property type="term" value="F:phosphorelay sensor kinase activity"/>
    <property type="evidence" value="ECO:0007669"/>
    <property type="project" value="InterPro"/>
</dbReference>
<dbReference type="InterPro" id="IPR036890">
    <property type="entry name" value="HATPase_C_sf"/>
</dbReference>
<dbReference type="NCBIfam" id="TIGR00229">
    <property type="entry name" value="sensory_box"/>
    <property type="match status" value="1"/>
</dbReference>
<dbReference type="SUPFAM" id="SSF53850">
    <property type="entry name" value="Periplasmic binding protein-like II"/>
    <property type="match status" value="1"/>
</dbReference>
<dbReference type="Gene3D" id="3.30.450.20">
    <property type="entry name" value="PAS domain"/>
    <property type="match status" value="1"/>
</dbReference>
<dbReference type="InterPro" id="IPR005467">
    <property type="entry name" value="His_kinase_dom"/>
</dbReference>
<protein>
    <recommendedName>
        <fullName evidence="2">histidine kinase</fullName>
        <ecNumber evidence="2">2.7.13.3</ecNumber>
    </recommendedName>
</protein>
<proteinExistence type="predicted"/>
<dbReference type="AlphaFoldDB" id="A0A1X7KEI8"/>
<dbReference type="PANTHER" id="PTHR43304">
    <property type="entry name" value="PHYTOCHROME-LIKE PROTEIN CPH1"/>
    <property type="match status" value="1"/>
</dbReference>
<dbReference type="SMART" id="SM00062">
    <property type="entry name" value="PBPb"/>
    <property type="match status" value="1"/>
</dbReference>
<dbReference type="CDD" id="cd00075">
    <property type="entry name" value="HATPase"/>
    <property type="match status" value="1"/>
</dbReference>
<dbReference type="EC" id="2.7.13.3" evidence="2"/>
<feature type="transmembrane region" description="Helical" evidence="6">
    <location>
        <begin position="264"/>
        <end position="284"/>
    </location>
</feature>
<evidence type="ECO:0000256" key="4">
    <source>
        <dbReference type="ARBA" id="ARBA00022679"/>
    </source>
</evidence>
<keyword evidence="6" id="KW-1133">Transmembrane helix</keyword>
<dbReference type="InterPro" id="IPR003594">
    <property type="entry name" value="HATPase_dom"/>
</dbReference>
<evidence type="ECO:0000256" key="2">
    <source>
        <dbReference type="ARBA" id="ARBA00012438"/>
    </source>
</evidence>
<evidence type="ECO:0000256" key="1">
    <source>
        <dbReference type="ARBA" id="ARBA00000085"/>
    </source>
</evidence>
<evidence type="ECO:0000256" key="6">
    <source>
        <dbReference type="SAM" id="Phobius"/>
    </source>
</evidence>
<dbReference type="Proteomes" id="UP000193804">
    <property type="component" value="Unassembled WGS sequence"/>
</dbReference>
<evidence type="ECO:0000259" key="9">
    <source>
        <dbReference type="PROSITE" id="PS50113"/>
    </source>
</evidence>
<evidence type="ECO:0000259" key="8">
    <source>
        <dbReference type="PROSITE" id="PS50109"/>
    </source>
</evidence>
<evidence type="ECO:0000256" key="7">
    <source>
        <dbReference type="SAM" id="SignalP"/>
    </source>
</evidence>
<dbReference type="Pfam" id="PF02518">
    <property type="entry name" value="HATPase_c"/>
    <property type="match status" value="1"/>
</dbReference>
<feature type="domain" description="Histidine kinase" evidence="8">
    <location>
        <begin position="451"/>
        <end position="665"/>
    </location>
</feature>
<dbReference type="SMART" id="SM00387">
    <property type="entry name" value="HATPase_c"/>
    <property type="match status" value="1"/>
</dbReference>
<dbReference type="InterPro" id="IPR036097">
    <property type="entry name" value="HisK_dim/P_sf"/>
</dbReference>
<dbReference type="CDD" id="cd00130">
    <property type="entry name" value="PAS"/>
    <property type="match status" value="1"/>
</dbReference>
<name>A0A1X7KEI8_9BACT</name>
<dbReference type="SUPFAM" id="SSF55785">
    <property type="entry name" value="PYP-like sensor domain (PAS domain)"/>
    <property type="match status" value="1"/>
</dbReference>
<dbReference type="SUPFAM" id="SSF47384">
    <property type="entry name" value="Homodimeric domain of signal transducing histidine kinase"/>
    <property type="match status" value="1"/>
</dbReference>
<dbReference type="PANTHER" id="PTHR43304:SF1">
    <property type="entry name" value="PAC DOMAIN-CONTAINING PROTEIN"/>
    <property type="match status" value="1"/>
</dbReference>
<keyword evidence="7" id="KW-0732">Signal</keyword>